<feature type="domain" description="NADH:ubiquinone oxidoreductase-like 20kDa subunit" evidence="2">
    <location>
        <begin position="3"/>
        <end position="153"/>
    </location>
</feature>
<name>X1LA54_9ZZZZ</name>
<dbReference type="EMBL" id="BARV01001708">
    <property type="protein sequence ID" value="GAH99309.1"/>
    <property type="molecule type" value="Genomic_DNA"/>
</dbReference>
<evidence type="ECO:0000259" key="2">
    <source>
        <dbReference type="Pfam" id="PF01058"/>
    </source>
</evidence>
<proteinExistence type="predicted"/>
<dbReference type="InterPro" id="IPR006137">
    <property type="entry name" value="NADH_UbQ_OxRdtase-like_20kDa"/>
</dbReference>
<protein>
    <recommendedName>
        <fullName evidence="2">NADH:ubiquinone oxidoreductase-like 20kDa subunit domain-containing protein</fullName>
    </recommendedName>
</protein>
<comment type="caution">
    <text evidence="3">The sequence shown here is derived from an EMBL/GenBank/DDBJ whole genome shotgun (WGS) entry which is preliminary data.</text>
</comment>
<evidence type="ECO:0000256" key="1">
    <source>
        <dbReference type="ARBA" id="ARBA00023002"/>
    </source>
</evidence>
<sequence>TILDIGEPLLDLLPKLEFVHMPVLMDHKYFGQTGEKTELEIPEADIGIISGGIRNEKEKHVAEEMRKKCKTLISLGSCACFGGIPALANQYPLIDLYDKVYRQSKTTDSADTPAEDIPPLTDRVYALDEVVKVDVYIPGCPTSPELIANALTSLLEGKPFEIPERSVCDDCPVKREKKAITSIKRPLESIIPPGQKLEDSRCFMELGYLCLGPVTKSGCGGSEKTPRCIKAFMPCRGCFGPIRAGANPMVEMMGALSSIGLDPKLILDRRSTFQRYIGAQGRLRPLPKRP</sequence>
<accession>X1LA54</accession>
<dbReference type="PANTHER" id="PTHR42845:SF2">
    <property type="entry name" value="F420-NON-REDUCING HYDROGENASE VHU SUBUNIT G"/>
    <property type="match status" value="1"/>
</dbReference>
<dbReference type="InterPro" id="IPR051349">
    <property type="entry name" value="Hydrogenase_assoc-protein"/>
</dbReference>
<evidence type="ECO:0000313" key="3">
    <source>
        <dbReference type="EMBL" id="GAH99309.1"/>
    </source>
</evidence>
<keyword evidence="1" id="KW-0560">Oxidoreductase</keyword>
<reference evidence="3" key="1">
    <citation type="journal article" date="2014" name="Front. Microbiol.">
        <title>High frequency of phylogenetically diverse reductive dehalogenase-homologous genes in deep subseafloor sedimentary metagenomes.</title>
        <authorList>
            <person name="Kawai M."/>
            <person name="Futagami T."/>
            <person name="Toyoda A."/>
            <person name="Takaki Y."/>
            <person name="Nishi S."/>
            <person name="Hori S."/>
            <person name="Arai W."/>
            <person name="Tsubouchi T."/>
            <person name="Morono Y."/>
            <person name="Uchiyama I."/>
            <person name="Ito T."/>
            <person name="Fujiyama A."/>
            <person name="Inagaki F."/>
            <person name="Takami H."/>
        </authorList>
    </citation>
    <scope>NUCLEOTIDE SEQUENCE</scope>
    <source>
        <strain evidence="3">Expedition CK06-06</strain>
    </source>
</reference>
<dbReference type="SUPFAM" id="SSF56770">
    <property type="entry name" value="HydA/Nqo6-like"/>
    <property type="match status" value="1"/>
</dbReference>
<dbReference type="GO" id="GO:0016491">
    <property type="term" value="F:oxidoreductase activity"/>
    <property type="evidence" value="ECO:0007669"/>
    <property type="project" value="UniProtKB-KW"/>
</dbReference>
<organism evidence="3">
    <name type="scientific">marine sediment metagenome</name>
    <dbReference type="NCBI Taxonomy" id="412755"/>
    <lineage>
        <taxon>unclassified sequences</taxon>
        <taxon>metagenomes</taxon>
        <taxon>ecological metagenomes</taxon>
    </lineage>
</organism>
<dbReference type="InterPro" id="IPR037024">
    <property type="entry name" value="NiFe_Hase_small_N_sf"/>
</dbReference>
<dbReference type="PANTHER" id="PTHR42845">
    <property type="entry name" value="COENZYME F420-REDUCING HYDROGENASE, GAMMA SUBUNIT"/>
    <property type="match status" value="1"/>
</dbReference>
<dbReference type="Gene3D" id="3.40.50.700">
    <property type="entry name" value="NADH:ubiquinone oxidoreductase-like, 20kDa subunit"/>
    <property type="match status" value="1"/>
</dbReference>
<dbReference type="Pfam" id="PF01058">
    <property type="entry name" value="Oxidored_q6"/>
    <property type="match status" value="1"/>
</dbReference>
<dbReference type="AlphaFoldDB" id="X1LA54"/>
<gene>
    <name evidence="3" type="ORF">S06H3_04779</name>
</gene>
<feature type="non-terminal residue" evidence="3">
    <location>
        <position position="1"/>
    </location>
</feature>
<dbReference type="GO" id="GO:0051536">
    <property type="term" value="F:iron-sulfur cluster binding"/>
    <property type="evidence" value="ECO:0007669"/>
    <property type="project" value="InterPro"/>
</dbReference>